<dbReference type="Proteomes" id="UP000242972">
    <property type="component" value="Unassembled WGS sequence"/>
</dbReference>
<protein>
    <submittedName>
        <fullName evidence="2">Uncharacterized protein</fullName>
    </submittedName>
</protein>
<name>A0A2T2WWH9_9FIRM</name>
<sequence length="322" mass="36671">MQGPWYAHTTKKFKSGHLEKRKEAMKMGWARPSEVEEALERYLSERSAGRTHDEALALLPTLSRNHRKTFMTILRRDYRGSKKSGHGDQRDVATKKVHDDILKPALAEIRAIKRLAREELSGDELSPHDRNLLIDAYHAQPGRPLSCTRLHHADRVTAPIVATLENRRQDRDRVERDVGAVRRDALQEVRDTLEEAMHLPAAVVEKHMSYAERTLGIRDTEPPTISGWEGEPLPDPVQTIKFPHEKVYHRIYTTAVVLDGDDDECWRTGNPEAIAQHRSHRSGKRWSTLDLSARGGVSPELISWKLGAVLILVVGVVWLVMR</sequence>
<proteinExistence type="predicted"/>
<keyword evidence="1" id="KW-0472">Membrane</keyword>
<comment type="caution">
    <text evidence="2">The sequence shown here is derived from an EMBL/GenBank/DDBJ whole genome shotgun (WGS) entry which is preliminary data.</text>
</comment>
<gene>
    <name evidence="2" type="ORF">C7B46_19870</name>
</gene>
<reference evidence="2 3" key="1">
    <citation type="journal article" date="2014" name="BMC Genomics">
        <title>Comparison of environmental and isolate Sulfobacillus genomes reveals diverse carbon, sulfur, nitrogen, and hydrogen metabolisms.</title>
        <authorList>
            <person name="Justice N.B."/>
            <person name="Norman A."/>
            <person name="Brown C.T."/>
            <person name="Singh A."/>
            <person name="Thomas B.C."/>
            <person name="Banfield J.F."/>
        </authorList>
    </citation>
    <scope>NUCLEOTIDE SEQUENCE [LARGE SCALE GENOMIC DNA]</scope>
    <source>
        <strain evidence="2">AMDSBA4</strain>
    </source>
</reference>
<evidence type="ECO:0000313" key="2">
    <source>
        <dbReference type="EMBL" id="PSR26590.1"/>
    </source>
</evidence>
<keyword evidence="1" id="KW-1133">Transmembrane helix</keyword>
<accession>A0A2T2WWH9</accession>
<evidence type="ECO:0000313" key="3">
    <source>
        <dbReference type="Proteomes" id="UP000242972"/>
    </source>
</evidence>
<feature type="transmembrane region" description="Helical" evidence="1">
    <location>
        <begin position="301"/>
        <end position="321"/>
    </location>
</feature>
<keyword evidence="1" id="KW-0812">Transmembrane</keyword>
<dbReference type="AlphaFoldDB" id="A0A2T2WWH9"/>
<evidence type="ECO:0000256" key="1">
    <source>
        <dbReference type="SAM" id="Phobius"/>
    </source>
</evidence>
<dbReference type="EMBL" id="PXYW01000122">
    <property type="protein sequence ID" value="PSR26590.1"/>
    <property type="molecule type" value="Genomic_DNA"/>
</dbReference>
<organism evidence="2 3">
    <name type="scientific">Sulfobacillus benefaciens</name>
    <dbReference type="NCBI Taxonomy" id="453960"/>
    <lineage>
        <taxon>Bacteria</taxon>
        <taxon>Bacillati</taxon>
        <taxon>Bacillota</taxon>
        <taxon>Clostridia</taxon>
        <taxon>Eubacteriales</taxon>
        <taxon>Clostridiales Family XVII. Incertae Sedis</taxon>
        <taxon>Sulfobacillus</taxon>
    </lineage>
</organism>